<evidence type="ECO:0000256" key="1">
    <source>
        <dbReference type="ARBA" id="ARBA00022729"/>
    </source>
</evidence>
<proteinExistence type="predicted"/>
<dbReference type="Pfam" id="PF12849">
    <property type="entry name" value="PBP_like_2"/>
    <property type="match status" value="1"/>
</dbReference>
<sequence length="270" mass="27994">MRRAILGLGVTALCLCVSAAEAVERLRVAGTGVGVALMRQLGQAYQAANPGASLWVPDSVGTIGAIRGLAAGKLDVGFVLRTPTADELPGGQAIEICRTPLVFFAAADRKDVTLTRADLPALYNSSLSGFAGGAVRPLLRPPTDTGTMLQVGFFPELAKILPAARERRGAIMALNDQDAMDAVEGSRTLVAFGALAPIIAEQRKITVVPLDGLAGTVDEMAAGRYPYDTPLLLLLGANPSDEASRFVAFARSPQAAQILRAQACLPSSGG</sequence>
<dbReference type="PANTHER" id="PTHR30570:SF1">
    <property type="entry name" value="PHOSPHATE-BINDING PROTEIN PSTS"/>
    <property type="match status" value="1"/>
</dbReference>
<protein>
    <submittedName>
        <fullName evidence="4">ABC-type phosphate transport system periplasmic component</fullName>
    </submittedName>
</protein>
<organism evidence="4">
    <name type="scientific">Magnetospirillum gryphiswaldense</name>
    <dbReference type="NCBI Taxonomy" id="55518"/>
    <lineage>
        <taxon>Bacteria</taxon>
        <taxon>Pseudomonadati</taxon>
        <taxon>Pseudomonadota</taxon>
        <taxon>Alphaproteobacteria</taxon>
        <taxon>Rhodospirillales</taxon>
        <taxon>Rhodospirillaceae</taxon>
        <taxon>Magnetospirillum</taxon>
    </lineage>
</organism>
<evidence type="ECO:0000259" key="3">
    <source>
        <dbReference type="Pfam" id="PF12849"/>
    </source>
</evidence>
<feature type="domain" description="PBP" evidence="3">
    <location>
        <begin position="20"/>
        <end position="252"/>
    </location>
</feature>
<evidence type="ECO:0000256" key="2">
    <source>
        <dbReference type="SAM" id="SignalP"/>
    </source>
</evidence>
<name>A4TUI8_9PROT</name>
<dbReference type="EMBL" id="CU459003">
    <property type="protein sequence ID" value="CAM74295.1"/>
    <property type="molecule type" value="Genomic_DNA"/>
</dbReference>
<evidence type="ECO:0000313" key="4">
    <source>
        <dbReference type="EMBL" id="CAM74295.1"/>
    </source>
</evidence>
<reference evidence="4" key="1">
    <citation type="journal article" date="2007" name="J. Bacteriol.">
        <title>Comparative genome analysis of four magnetotactic bacteria reveals a complex set of group-specific genes implicated in magnetosome biomineralization and function.</title>
        <authorList>
            <person name="Richter M."/>
            <person name="Kube M."/>
            <person name="Bazylinski D.A."/>
            <person name="Lombardot T."/>
            <person name="Gloeckner F.O."/>
            <person name="Reinhardt R."/>
            <person name="Schueler D."/>
        </authorList>
    </citation>
    <scope>NUCLEOTIDE SEQUENCE</scope>
    <source>
        <strain evidence="4">MSR-1</strain>
    </source>
</reference>
<keyword evidence="1 2" id="KW-0732">Signal</keyword>
<feature type="chain" id="PRO_5002673119" evidence="2">
    <location>
        <begin position="23"/>
        <end position="270"/>
    </location>
</feature>
<dbReference type="PANTHER" id="PTHR30570">
    <property type="entry name" value="PERIPLASMIC PHOSPHATE BINDING COMPONENT OF PHOSPHATE ABC TRANSPORTER"/>
    <property type="match status" value="1"/>
</dbReference>
<feature type="signal peptide" evidence="2">
    <location>
        <begin position="1"/>
        <end position="22"/>
    </location>
</feature>
<dbReference type="Gene3D" id="3.40.190.10">
    <property type="entry name" value="Periplasmic binding protein-like II"/>
    <property type="match status" value="2"/>
</dbReference>
<dbReference type="AlphaFoldDB" id="A4TUI8"/>
<dbReference type="InterPro" id="IPR050811">
    <property type="entry name" value="Phosphate_ABC_transporter"/>
</dbReference>
<dbReference type="InterPro" id="IPR024370">
    <property type="entry name" value="PBP_domain"/>
</dbReference>
<gene>
    <name evidence="4" type="ORF">MGR_1030</name>
</gene>
<accession>A4TUI8</accession>
<dbReference type="SUPFAM" id="SSF53850">
    <property type="entry name" value="Periplasmic binding protein-like II"/>
    <property type="match status" value="1"/>
</dbReference>
<dbReference type="RefSeq" id="WP_234016381.1">
    <property type="nucleotide sequence ID" value="NZ_CP027527.1"/>
</dbReference>